<organism evidence="3 4">
    <name type="scientific">Psychrilyobacter piezotolerans</name>
    <dbReference type="NCBI Taxonomy" id="2293438"/>
    <lineage>
        <taxon>Bacteria</taxon>
        <taxon>Fusobacteriati</taxon>
        <taxon>Fusobacteriota</taxon>
        <taxon>Fusobacteriia</taxon>
        <taxon>Fusobacteriales</taxon>
        <taxon>Fusobacteriaceae</taxon>
        <taxon>Psychrilyobacter</taxon>
    </lineage>
</organism>
<name>A0ABX9KFE4_9FUSO</name>
<dbReference type="InterPro" id="IPR036291">
    <property type="entry name" value="NAD(P)-bd_dom_sf"/>
</dbReference>
<protein>
    <submittedName>
        <fullName evidence="3">DUF2520 domain-containing protein</fullName>
    </submittedName>
</protein>
<dbReference type="SUPFAM" id="SSF48179">
    <property type="entry name" value="6-phosphogluconate dehydrogenase C-terminal domain-like"/>
    <property type="match status" value="1"/>
</dbReference>
<dbReference type="Gene3D" id="1.10.1040.20">
    <property type="entry name" value="ProC-like, C-terminal domain"/>
    <property type="match status" value="1"/>
</dbReference>
<dbReference type="Pfam" id="PF10727">
    <property type="entry name" value="Rossmann-like"/>
    <property type="match status" value="1"/>
</dbReference>
<dbReference type="InterPro" id="IPR019665">
    <property type="entry name" value="OxRdtase/DH_put_Rossmann_dom"/>
</dbReference>
<evidence type="ECO:0000313" key="4">
    <source>
        <dbReference type="Proteomes" id="UP000263486"/>
    </source>
</evidence>
<proteinExistence type="predicted"/>
<dbReference type="EMBL" id="QUAJ01000019">
    <property type="protein sequence ID" value="REI40519.1"/>
    <property type="molecule type" value="Genomic_DNA"/>
</dbReference>
<dbReference type="RefSeq" id="WP_114642904.1">
    <property type="nucleotide sequence ID" value="NZ_JAACIO010000020.1"/>
</dbReference>
<dbReference type="SUPFAM" id="SSF51735">
    <property type="entry name" value="NAD(P)-binding Rossmann-fold domains"/>
    <property type="match status" value="1"/>
</dbReference>
<evidence type="ECO:0000259" key="2">
    <source>
        <dbReference type="Pfam" id="PF10728"/>
    </source>
</evidence>
<evidence type="ECO:0000313" key="3">
    <source>
        <dbReference type="EMBL" id="REI40519.1"/>
    </source>
</evidence>
<keyword evidence="4" id="KW-1185">Reference proteome</keyword>
<reference evidence="3 4" key="1">
    <citation type="submission" date="2018-08" db="EMBL/GenBank/DDBJ databases">
        <title>Draft genome sequence of Psychrilyobacter sp. strain SD5 isolated from Black Sea water.</title>
        <authorList>
            <person name="Yadav S."/>
            <person name="Villanueva L."/>
            <person name="Damste J.S.S."/>
        </authorList>
    </citation>
    <scope>NUCLEOTIDE SEQUENCE [LARGE SCALE GENOMIC DNA]</scope>
    <source>
        <strain evidence="3 4">SD5</strain>
    </source>
</reference>
<feature type="domain" description="Putative oxidoreductase/dehydrogenase Rossmann-like" evidence="1">
    <location>
        <begin position="1"/>
        <end position="111"/>
    </location>
</feature>
<dbReference type="InterPro" id="IPR018931">
    <property type="entry name" value="DUF2520"/>
</dbReference>
<comment type="caution">
    <text evidence="3">The sequence shown here is derived from an EMBL/GenBank/DDBJ whole genome shotgun (WGS) entry which is preliminary data.</text>
</comment>
<evidence type="ECO:0000259" key="1">
    <source>
        <dbReference type="Pfam" id="PF10727"/>
    </source>
</evidence>
<dbReference type="PANTHER" id="PTHR40459:SF1">
    <property type="entry name" value="CONSERVED HYPOTHETICAL ALANINE AND LEUCINE RICH PROTEIN"/>
    <property type="match status" value="1"/>
</dbReference>
<sequence length="269" mass="30087">MKIGIVGAGRVGISLGRYLRYRNFSISGYLKREGKDLSRLGWRSFESYTEIAAQSDIILIAVPDDEIIHVWDKLSKENIGGRCVIHTSGAVSSEIFSGAEELGAEAASLHPMMTFSDTDTAMNRMEEMSLVLEGDSPQAKKLIERLGNKYFSVEKKFKMRYHLAGVYASNLIIPMIHRGIDNLQRCGFSEEEAKNILLPLVEKTVENIGKKGIKDSVTGPLQRGDLNTLKGHLNSQERWERDLYLAGSRELLKIVGGNKEIEGILEEKR</sequence>
<dbReference type="PANTHER" id="PTHR40459">
    <property type="entry name" value="CONSERVED HYPOTHETICAL ALANINE AND LEUCINE RICH PROTEIN"/>
    <property type="match status" value="1"/>
</dbReference>
<accession>A0ABX9KFE4</accession>
<dbReference type="InterPro" id="IPR008927">
    <property type="entry name" value="6-PGluconate_DH-like_C_sf"/>
</dbReference>
<dbReference type="Proteomes" id="UP000263486">
    <property type="component" value="Unassembled WGS sequence"/>
</dbReference>
<dbReference type="Pfam" id="PF10728">
    <property type="entry name" value="DUF2520"/>
    <property type="match status" value="1"/>
</dbReference>
<gene>
    <name evidence="3" type="ORF">DYH56_10925</name>
</gene>
<dbReference type="Gene3D" id="3.40.50.720">
    <property type="entry name" value="NAD(P)-binding Rossmann-like Domain"/>
    <property type="match status" value="1"/>
</dbReference>
<dbReference type="InterPro" id="IPR037108">
    <property type="entry name" value="TM1727-like_C_sf"/>
</dbReference>
<feature type="domain" description="DUF2520" evidence="2">
    <location>
        <begin position="137"/>
        <end position="248"/>
    </location>
</feature>